<organism evidence="1 2">
    <name type="scientific">Gemmata obscuriglobus</name>
    <dbReference type="NCBI Taxonomy" id="114"/>
    <lineage>
        <taxon>Bacteria</taxon>
        <taxon>Pseudomonadati</taxon>
        <taxon>Planctomycetota</taxon>
        <taxon>Planctomycetia</taxon>
        <taxon>Gemmatales</taxon>
        <taxon>Gemmataceae</taxon>
        <taxon>Gemmata</taxon>
    </lineage>
</organism>
<reference evidence="1 2" key="1">
    <citation type="submission" date="2018-01" db="EMBL/GenBank/DDBJ databases">
        <title>G. obscuriglobus.</title>
        <authorList>
            <person name="Franke J."/>
            <person name="Blomberg W."/>
            <person name="Selmecki A."/>
        </authorList>
    </citation>
    <scope>NUCLEOTIDE SEQUENCE [LARGE SCALE GENOMIC DNA]</scope>
    <source>
        <strain evidence="1 2">DSM 5831</strain>
    </source>
</reference>
<gene>
    <name evidence="1" type="ORF">C1280_30325</name>
</gene>
<dbReference type="EMBL" id="CP025958">
    <property type="protein sequence ID" value="AWM40865.1"/>
    <property type="molecule type" value="Genomic_DNA"/>
</dbReference>
<accession>A0A2Z3HD28</accession>
<evidence type="ECO:0000313" key="1">
    <source>
        <dbReference type="EMBL" id="AWM40865.1"/>
    </source>
</evidence>
<evidence type="ECO:0000313" key="2">
    <source>
        <dbReference type="Proteomes" id="UP000245802"/>
    </source>
</evidence>
<dbReference type="Proteomes" id="UP000245802">
    <property type="component" value="Chromosome"/>
</dbReference>
<sequence>MAKWTDAASSALAGLGGHEERFWQDYRIDEMKAGWIDILYILLIMSKSSWPLRRTLVMPALASGWPWHLEWGCASSRAFKCLE</sequence>
<name>A0A2Z3HD28_9BACT</name>
<dbReference type="AlphaFoldDB" id="A0A2Z3HD28"/>
<proteinExistence type="predicted"/>
<dbReference type="KEGG" id="gog:C1280_30325"/>
<keyword evidence="2" id="KW-1185">Reference proteome</keyword>
<protein>
    <submittedName>
        <fullName evidence="1">Uncharacterized protein</fullName>
    </submittedName>
</protein>